<dbReference type="SFLD" id="SFLDS00005">
    <property type="entry name" value="Isoprenoid_Synthase_Type_I"/>
    <property type="match status" value="1"/>
</dbReference>
<proteinExistence type="inferred from homology"/>
<evidence type="ECO:0000256" key="3">
    <source>
        <dbReference type="ARBA" id="ARBA00022679"/>
    </source>
</evidence>
<dbReference type="SFLD" id="SFLDG01017">
    <property type="entry name" value="Polyprenyl_Transferase_Like"/>
    <property type="match status" value="1"/>
</dbReference>
<dbReference type="PANTHER" id="PTHR12001:SF69">
    <property type="entry name" value="ALL TRANS-POLYPRENYL-DIPHOSPHATE SYNTHASE PDSS1"/>
    <property type="match status" value="1"/>
</dbReference>
<dbReference type="PROSITE" id="PS00444">
    <property type="entry name" value="POLYPRENYL_SYNTHASE_2"/>
    <property type="match status" value="1"/>
</dbReference>
<dbReference type="GO" id="GO:0008299">
    <property type="term" value="P:isoprenoid biosynthetic process"/>
    <property type="evidence" value="ECO:0007669"/>
    <property type="project" value="InterPro"/>
</dbReference>
<accession>A0A7D4PZN1</accession>
<comment type="cofactor">
    <cofactor evidence="1">
        <name>Mg(2+)</name>
        <dbReference type="ChEBI" id="CHEBI:18420"/>
    </cofactor>
</comment>
<evidence type="ECO:0000256" key="1">
    <source>
        <dbReference type="ARBA" id="ARBA00001946"/>
    </source>
</evidence>
<protein>
    <submittedName>
        <fullName evidence="7">Polyprenyl synthetase family protein</fullName>
    </submittedName>
</protein>
<dbReference type="GO" id="GO:0046872">
    <property type="term" value="F:metal ion binding"/>
    <property type="evidence" value="ECO:0007669"/>
    <property type="project" value="UniProtKB-KW"/>
</dbReference>
<gene>
    <name evidence="7" type="ORF">HRU87_06290</name>
</gene>
<dbReference type="InterPro" id="IPR033749">
    <property type="entry name" value="Polyprenyl_synt_CS"/>
</dbReference>
<evidence type="ECO:0000256" key="2">
    <source>
        <dbReference type="ARBA" id="ARBA00006706"/>
    </source>
</evidence>
<dbReference type="SUPFAM" id="SSF48576">
    <property type="entry name" value="Terpenoid synthases"/>
    <property type="match status" value="1"/>
</dbReference>
<evidence type="ECO:0000256" key="6">
    <source>
        <dbReference type="RuleBase" id="RU004466"/>
    </source>
</evidence>
<keyword evidence="5" id="KW-0460">Magnesium</keyword>
<evidence type="ECO:0000256" key="5">
    <source>
        <dbReference type="ARBA" id="ARBA00022842"/>
    </source>
</evidence>
<dbReference type="AlphaFoldDB" id="A0A7D4PZN1"/>
<keyword evidence="4" id="KW-0479">Metal-binding</keyword>
<evidence type="ECO:0000313" key="8">
    <source>
        <dbReference type="Proteomes" id="UP000501003"/>
    </source>
</evidence>
<sequence length="332" mass="35618">MKVSLPSQLRLVTDRKLISALESSMTEVERRIQDATRHAESVVDAMSSHLAKAGGKRMRPVLTLLTAHLGDSENQQVLDAAVVMEITHLATLYHDDVMDQAAKRRGVDTAHMVWGNNIAILTGDLLFARASNIVSTLGQEALQLQAKVFEQLVLGQLHETIGPLEDQDPIDHYIEVLKDKTGSLIALSAQIGALVSGADASFQEPLKQFGERIGIAFQLIDDIIDIQSTKEQSGKVAGTDLLAGVPTLPVLLLKNHSDADSVALAAQIANGLDEESLPSVLASLRVHPVMDEALEITNGWAQSAIVAIEVLPQSSVKSALIAFAQAVVDRKG</sequence>
<dbReference type="InterPro" id="IPR008949">
    <property type="entry name" value="Isoprenoid_synthase_dom_sf"/>
</dbReference>
<name>A0A7D4PZN1_9MICO</name>
<organism evidence="7 8">
    <name type="scientific">Aquiluna borgnonia</name>
    <dbReference type="NCBI Taxonomy" id="2499157"/>
    <lineage>
        <taxon>Bacteria</taxon>
        <taxon>Bacillati</taxon>
        <taxon>Actinomycetota</taxon>
        <taxon>Actinomycetes</taxon>
        <taxon>Micrococcales</taxon>
        <taxon>Microbacteriaceae</taxon>
        <taxon>Luna cluster</taxon>
        <taxon>Luna-1 subcluster</taxon>
        <taxon>Aquiluna</taxon>
    </lineage>
</organism>
<dbReference type="RefSeq" id="WP_173494062.1">
    <property type="nucleotide sequence ID" value="NZ_CP054056.1"/>
</dbReference>
<dbReference type="Pfam" id="PF00348">
    <property type="entry name" value="polyprenyl_synt"/>
    <property type="match status" value="1"/>
</dbReference>
<dbReference type="CDD" id="cd00685">
    <property type="entry name" value="Trans_IPPS_HT"/>
    <property type="match status" value="1"/>
</dbReference>
<keyword evidence="3 6" id="KW-0808">Transferase</keyword>
<keyword evidence="8" id="KW-1185">Reference proteome</keyword>
<dbReference type="EMBL" id="CP054056">
    <property type="protein sequence ID" value="QKJ25765.1"/>
    <property type="molecule type" value="Genomic_DNA"/>
</dbReference>
<dbReference type="GO" id="GO:0004659">
    <property type="term" value="F:prenyltransferase activity"/>
    <property type="evidence" value="ECO:0007669"/>
    <property type="project" value="InterPro"/>
</dbReference>
<evidence type="ECO:0000313" key="7">
    <source>
        <dbReference type="EMBL" id="QKJ25765.1"/>
    </source>
</evidence>
<dbReference type="Proteomes" id="UP000501003">
    <property type="component" value="Chromosome"/>
</dbReference>
<dbReference type="KEGG" id="aqg:HRU87_06290"/>
<evidence type="ECO:0000256" key="4">
    <source>
        <dbReference type="ARBA" id="ARBA00022723"/>
    </source>
</evidence>
<dbReference type="InterPro" id="IPR000092">
    <property type="entry name" value="Polyprenyl_synt"/>
</dbReference>
<comment type="similarity">
    <text evidence="2 6">Belongs to the FPP/GGPP synthase family.</text>
</comment>
<reference evidence="7 8" key="1">
    <citation type="submission" date="2020-05" db="EMBL/GenBank/DDBJ databases">
        <title>Aquirufa sp. strain 15G-AUS-rot a new Aquirufa species.</title>
        <authorList>
            <person name="Pitt A."/>
            <person name="Hahn M.W."/>
        </authorList>
    </citation>
    <scope>NUCLEOTIDE SEQUENCE [LARGE SCALE GENOMIC DNA]</scope>
    <source>
        <strain evidence="7 8">15G-AUS-rot</strain>
    </source>
</reference>
<dbReference type="PANTHER" id="PTHR12001">
    <property type="entry name" value="GERANYLGERANYL PYROPHOSPHATE SYNTHASE"/>
    <property type="match status" value="1"/>
</dbReference>
<dbReference type="Gene3D" id="1.10.600.10">
    <property type="entry name" value="Farnesyl Diphosphate Synthase"/>
    <property type="match status" value="1"/>
</dbReference>